<dbReference type="InterPro" id="IPR036259">
    <property type="entry name" value="MFS_trans_sf"/>
</dbReference>
<comment type="similarity">
    <text evidence="2">Belongs to the major facilitator superfamily. Monocarboxylate porter (TC 2.A.1.13) family.</text>
</comment>
<keyword evidence="5" id="KW-1185">Reference proteome</keyword>
<evidence type="ECO:0000313" key="4">
    <source>
        <dbReference type="EMBL" id="KIK28292.1"/>
    </source>
</evidence>
<protein>
    <recommendedName>
        <fullName evidence="6">Major facilitator superfamily (MFS) profile domain-containing protein</fullName>
    </recommendedName>
</protein>
<sequence>MEHEDSTPCDRESSTDKGSLPATMSFHEGDFLSVSAAIGAFLVQICSYGYTTSFGVYQAYYTQHYLTNQSPSTISWIGSTNAFLFDTVGLISGRLYDLGYFYHLLIGGSVLQAFSLFMLSLAKPGQYYQVFLAQGVCSGCASGLIFVPTMAVLSQHFKKHLAPVMTLVMSGSCLGATIHPIMLNYLLNGPLGFSNGVRASAGFISGLLFLGCLLMRTRSPPSHSATSFISAATKCVHDSAYLLGVAGLFFYMLWYYYPLFYLQLDSQTHGIGETFSFYSLVIMNASSFMAQFTSGMLVKKVREDTLLIIAGTGCTGLLFSMAWIKTLPGFVAIGVLYGFFSGSALALWGPILALLTPDYSELGVRMGVASAIMALGGLIGSPISGVLLTSNYIWWRGAVFTGTMAFSGTIAFVLMKIQIMRKSSPDAHAREQRGSPEVVVA</sequence>
<accession>A0A0D0A1G0</accession>
<reference evidence="4 5" key="1">
    <citation type="submission" date="2014-04" db="EMBL/GenBank/DDBJ databases">
        <authorList>
            <consortium name="DOE Joint Genome Institute"/>
            <person name="Kuo A."/>
            <person name="Kohler A."/>
            <person name="Costa M.D."/>
            <person name="Nagy L.G."/>
            <person name="Floudas D."/>
            <person name="Copeland A."/>
            <person name="Barry K.W."/>
            <person name="Cichocki N."/>
            <person name="Veneault-Fourrey C."/>
            <person name="LaButti K."/>
            <person name="Lindquist E.A."/>
            <person name="Lipzen A."/>
            <person name="Lundell T."/>
            <person name="Morin E."/>
            <person name="Murat C."/>
            <person name="Sun H."/>
            <person name="Tunlid A."/>
            <person name="Henrissat B."/>
            <person name="Grigoriev I.V."/>
            <person name="Hibbett D.S."/>
            <person name="Martin F."/>
            <person name="Nordberg H.P."/>
            <person name="Cantor M.N."/>
            <person name="Hua S.X."/>
        </authorList>
    </citation>
    <scope>NUCLEOTIDE SEQUENCE [LARGE SCALE GENOMIC DNA]</scope>
    <source>
        <strain evidence="4 5">441</strain>
    </source>
</reference>
<organism evidence="4 5">
    <name type="scientific">Pisolithus microcarpus 441</name>
    <dbReference type="NCBI Taxonomy" id="765257"/>
    <lineage>
        <taxon>Eukaryota</taxon>
        <taxon>Fungi</taxon>
        <taxon>Dikarya</taxon>
        <taxon>Basidiomycota</taxon>
        <taxon>Agaricomycotina</taxon>
        <taxon>Agaricomycetes</taxon>
        <taxon>Agaricomycetidae</taxon>
        <taxon>Boletales</taxon>
        <taxon>Sclerodermatineae</taxon>
        <taxon>Pisolithaceae</taxon>
        <taxon>Pisolithus</taxon>
    </lineage>
</organism>
<feature type="transmembrane region" description="Helical" evidence="3">
    <location>
        <begin position="127"/>
        <end position="153"/>
    </location>
</feature>
<evidence type="ECO:0008006" key="6">
    <source>
        <dbReference type="Google" id="ProtNLM"/>
    </source>
</evidence>
<feature type="transmembrane region" description="Helical" evidence="3">
    <location>
        <begin position="100"/>
        <end position="121"/>
    </location>
</feature>
<dbReference type="Pfam" id="PF07690">
    <property type="entry name" value="MFS_1"/>
    <property type="match status" value="1"/>
</dbReference>
<evidence type="ECO:0000256" key="2">
    <source>
        <dbReference type="ARBA" id="ARBA00006727"/>
    </source>
</evidence>
<dbReference type="HOGENOM" id="CLU_001265_1_1_1"/>
<reference evidence="5" key="2">
    <citation type="submission" date="2015-01" db="EMBL/GenBank/DDBJ databases">
        <title>Evolutionary Origins and Diversification of the Mycorrhizal Mutualists.</title>
        <authorList>
            <consortium name="DOE Joint Genome Institute"/>
            <consortium name="Mycorrhizal Genomics Consortium"/>
            <person name="Kohler A."/>
            <person name="Kuo A."/>
            <person name="Nagy L.G."/>
            <person name="Floudas D."/>
            <person name="Copeland A."/>
            <person name="Barry K.W."/>
            <person name="Cichocki N."/>
            <person name="Veneault-Fourrey C."/>
            <person name="LaButti K."/>
            <person name="Lindquist E.A."/>
            <person name="Lipzen A."/>
            <person name="Lundell T."/>
            <person name="Morin E."/>
            <person name="Murat C."/>
            <person name="Riley R."/>
            <person name="Ohm R."/>
            <person name="Sun H."/>
            <person name="Tunlid A."/>
            <person name="Henrissat B."/>
            <person name="Grigoriev I.V."/>
            <person name="Hibbett D.S."/>
            <person name="Martin F."/>
        </authorList>
    </citation>
    <scope>NUCLEOTIDE SEQUENCE [LARGE SCALE GENOMIC DNA]</scope>
    <source>
        <strain evidence="5">441</strain>
    </source>
</reference>
<feature type="transmembrane region" description="Helical" evidence="3">
    <location>
        <begin position="393"/>
        <end position="414"/>
    </location>
</feature>
<comment type="subcellular location">
    <subcellularLocation>
        <location evidence="1">Membrane</location>
        <topology evidence="1">Multi-pass membrane protein</topology>
    </subcellularLocation>
</comment>
<dbReference type="AlphaFoldDB" id="A0A0D0A1G0"/>
<evidence type="ECO:0000256" key="3">
    <source>
        <dbReference type="SAM" id="Phobius"/>
    </source>
</evidence>
<dbReference type="Gene3D" id="1.20.1250.20">
    <property type="entry name" value="MFS general substrate transporter like domains"/>
    <property type="match status" value="2"/>
</dbReference>
<keyword evidence="3" id="KW-0812">Transmembrane</keyword>
<evidence type="ECO:0000256" key="1">
    <source>
        <dbReference type="ARBA" id="ARBA00004141"/>
    </source>
</evidence>
<feature type="transmembrane region" description="Helical" evidence="3">
    <location>
        <begin position="199"/>
        <end position="218"/>
    </location>
</feature>
<dbReference type="PANTHER" id="PTHR11360:SF252">
    <property type="entry name" value="MAJOR FACILITATOR SUPERFAMILY (MFS) PROFILE DOMAIN-CONTAINING PROTEIN-RELATED"/>
    <property type="match status" value="1"/>
</dbReference>
<gene>
    <name evidence="4" type="ORF">PISMIDRAFT_673994</name>
</gene>
<feature type="transmembrane region" description="Helical" evidence="3">
    <location>
        <begin position="165"/>
        <end position="187"/>
    </location>
</feature>
<dbReference type="EMBL" id="KN833693">
    <property type="protein sequence ID" value="KIK28292.1"/>
    <property type="molecule type" value="Genomic_DNA"/>
</dbReference>
<dbReference type="GO" id="GO:0016020">
    <property type="term" value="C:membrane"/>
    <property type="evidence" value="ECO:0007669"/>
    <property type="project" value="UniProtKB-SubCell"/>
</dbReference>
<dbReference type="SUPFAM" id="SSF103473">
    <property type="entry name" value="MFS general substrate transporter"/>
    <property type="match status" value="1"/>
</dbReference>
<feature type="transmembrane region" description="Helical" evidence="3">
    <location>
        <begin position="31"/>
        <end position="50"/>
    </location>
</feature>
<feature type="transmembrane region" description="Helical" evidence="3">
    <location>
        <begin position="239"/>
        <end position="257"/>
    </location>
</feature>
<keyword evidence="3" id="KW-1133">Transmembrane helix</keyword>
<proteinExistence type="inferred from homology"/>
<dbReference type="InterPro" id="IPR011701">
    <property type="entry name" value="MFS"/>
</dbReference>
<keyword evidence="3" id="KW-0472">Membrane</keyword>
<name>A0A0D0A1G0_9AGAM</name>
<feature type="transmembrane region" description="Helical" evidence="3">
    <location>
        <begin position="367"/>
        <end position="387"/>
    </location>
</feature>
<feature type="transmembrane region" description="Helical" evidence="3">
    <location>
        <begin position="277"/>
        <end position="298"/>
    </location>
</feature>
<dbReference type="InterPro" id="IPR050327">
    <property type="entry name" value="Proton-linked_MCT"/>
</dbReference>
<dbReference type="OrthoDB" id="6499973at2759"/>
<feature type="transmembrane region" description="Helical" evidence="3">
    <location>
        <begin position="305"/>
        <end position="324"/>
    </location>
</feature>
<feature type="transmembrane region" description="Helical" evidence="3">
    <location>
        <begin position="330"/>
        <end position="355"/>
    </location>
</feature>
<dbReference type="GO" id="GO:0022857">
    <property type="term" value="F:transmembrane transporter activity"/>
    <property type="evidence" value="ECO:0007669"/>
    <property type="project" value="InterPro"/>
</dbReference>
<dbReference type="PANTHER" id="PTHR11360">
    <property type="entry name" value="MONOCARBOXYLATE TRANSPORTER"/>
    <property type="match status" value="1"/>
</dbReference>
<dbReference type="Proteomes" id="UP000054018">
    <property type="component" value="Unassembled WGS sequence"/>
</dbReference>
<evidence type="ECO:0000313" key="5">
    <source>
        <dbReference type="Proteomes" id="UP000054018"/>
    </source>
</evidence>